<feature type="non-terminal residue" evidence="8">
    <location>
        <position position="1"/>
    </location>
</feature>
<gene>
    <name evidence="8" type="primary">PLD2</name>
    <name evidence="8" type="ORF">SPIL2461_LOCUS23422</name>
</gene>
<dbReference type="Proteomes" id="UP000649617">
    <property type="component" value="Unassembled WGS sequence"/>
</dbReference>
<evidence type="ECO:0000256" key="4">
    <source>
        <dbReference type="ARBA" id="ARBA00022801"/>
    </source>
</evidence>
<name>A0A812YPA3_SYMPI</name>
<keyword evidence="6" id="KW-0443">Lipid metabolism</keyword>
<dbReference type="EC" id="3.1.4.4" evidence="2"/>
<evidence type="ECO:0000256" key="1">
    <source>
        <dbReference type="ARBA" id="ARBA00000798"/>
    </source>
</evidence>
<dbReference type="PANTHER" id="PTHR18896">
    <property type="entry name" value="PHOSPHOLIPASE D"/>
    <property type="match status" value="1"/>
</dbReference>
<reference evidence="8" key="1">
    <citation type="submission" date="2021-02" db="EMBL/GenBank/DDBJ databases">
        <authorList>
            <person name="Dougan E. K."/>
            <person name="Rhodes N."/>
            <person name="Thang M."/>
            <person name="Chan C."/>
        </authorList>
    </citation>
    <scope>NUCLEOTIDE SEQUENCE</scope>
</reference>
<keyword evidence="4" id="KW-0378">Hydrolase</keyword>
<dbReference type="Pfam" id="PF00614">
    <property type="entry name" value="PLDc"/>
    <property type="match status" value="1"/>
</dbReference>
<dbReference type="SMART" id="SM00155">
    <property type="entry name" value="PLDc"/>
    <property type="match status" value="1"/>
</dbReference>
<dbReference type="GO" id="GO:0004630">
    <property type="term" value="F:phospholipase D activity"/>
    <property type="evidence" value="ECO:0007669"/>
    <property type="project" value="UniProtKB-EC"/>
</dbReference>
<evidence type="ECO:0000256" key="5">
    <source>
        <dbReference type="ARBA" id="ARBA00022963"/>
    </source>
</evidence>
<keyword evidence="3" id="KW-0677">Repeat</keyword>
<evidence type="ECO:0000256" key="2">
    <source>
        <dbReference type="ARBA" id="ARBA00012027"/>
    </source>
</evidence>
<dbReference type="OrthoDB" id="419078at2759"/>
<dbReference type="PANTHER" id="PTHR18896:SF76">
    <property type="entry name" value="PHOSPHOLIPASE"/>
    <property type="match status" value="1"/>
</dbReference>
<keyword evidence="9" id="KW-1185">Reference proteome</keyword>
<dbReference type="Gene3D" id="3.30.870.10">
    <property type="entry name" value="Endonuclease Chain A"/>
    <property type="match status" value="1"/>
</dbReference>
<evidence type="ECO:0000256" key="6">
    <source>
        <dbReference type="ARBA" id="ARBA00023098"/>
    </source>
</evidence>
<dbReference type="SUPFAM" id="SSF56024">
    <property type="entry name" value="Phospholipase D/nuclease"/>
    <property type="match status" value="1"/>
</dbReference>
<feature type="non-terminal residue" evidence="8">
    <location>
        <position position="214"/>
    </location>
</feature>
<dbReference type="GO" id="GO:0009395">
    <property type="term" value="P:phospholipid catabolic process"/>
    <property type="evidence" value="ECO:0007669"/>
    <property type="project" value="TreeGrafter"/>
</dbReference>
<dbReference type="InterPro" id="IPR015679">
    <property type="entry name" value="PLipase_D_fam"/>
</dbReference>
<accession>A0A812YPA3</accession>
<proteinExistence type="predicted"/>
<evidence type="ECO:0000313" key="8">
    <source>
        <dbReference type="EMBL" id="CAE7785854.1"/>
    </source>
</evidence>
<dbReference type="EMBL" id="CAJNIZ010048290">
    <property type="protein sequence ID" value="CAE7785854.1"/>
    <property type="molecule type" value="Genomic_DNA"/>
</dbReference>
<feature type="domain" description="PLD phosphodiesterase" evidence="7">
    <location>
        <begin position="46"/>
        <end position="73"/>
    </location>
</feature>
<dbReference type="AlphaFoldDB" id="A0A812YPA3"/>
<organism evidence="8 9">
    <name type="scientific">Symbiodinium pilosum</name>
    <name type="common">Dinoflagellate</name>
    <dbReference type="NCBI Taxonomy" id="2952"/>
    <lineage>
        <taxon>Eukaryota</taxon>
        <taxon>Sar</taxon>
        <taxon>Alveolata</taxon>
        <taxon>Dinophyceae</taxon>
        <taxon>Suessiales</taxon>
        <taxon>Symbiodiniaceae</taxon>
        <taxon>Symbiodinium</taxon>
    </lineage>
</organism>
<comment type="caution">
    <text evidence="8">The sequence shown here is derived from an EMBL/GenBank/DDBJ whole genome shotgun (WGS) entry which is preliminary data.</text>
</comment>
<comment type="catalytic activity">
    <reaction evidence="1">
        <text>a 1,2-diacyl-sn-glycero-3-phosphocholine + H2O = a 1,2-diacyl-sn-glycero-3-phosphate + choline + H(+)</text>
        <dbReference type="Rhea" id="RHEA:14445"/>
        <dbReference type="ChEBI" id="CHEBI:15354"/>
        <dbReference type="ChEBI" id="CHEBI:15377"/>
        <dbReference type="ChEBI" id="CHEBI:15378"/>
        <dbReference type="ChEBI" id="CHEBI:57643"/>
        <dbReference type="ChEBI" id="CHEBI:58608"/>
        <dbReference type="EC" id="3.1.4.4"/>
    </reaction>
</comment>
<evidence type="ECO:0000256" key="3">
    <source>
        <dbReference type="ARBA" id="ARBA00022737"/>
    </source>
</evidence>
<sequence>VMHAQYQTLRSLRKELRARGVDESKYISVFGLRTHGWLEGLGYATEQIYVHSKAMVVDDEVAIVGSSNINDRSLLGMRDSEVNVVIEDTGGSFKGPGGLRGGAAANLRKALFAQHLGLAREHLEVVYPDPSSEAFVAEMHRVAQENTRIYEELFGALPSNSVDTWAELAERRRQAPASLNADFSRIPDNKIAEDALKGVQGYLVQFPLDFLANE</sequence>
<dbReference type="PROSITE" id="PS50035">
    <property type="entry name" value="PLD"/>
    <property type="match status" value="1"/>
</dbReference>
<evidence type="ECO:0000313" key="9">
    <source>
        <dbReference type="Proteomes" id="UP000649617"/>
    </source>
</evidence>
<keyword evidence="5" id="KW-0442">Lipid degradation</keyword>
<protein>
    <recommendedName>
        <fullName evidence="2">phospholipase D</fullName>
        <ecNumber evidence="2">3.1.4.4</ecNumber>
    </recommendedName>
</protein>
<dbReference type="InterPro" id="IPR001736">
    <property type="entry name" value="PLipase_D/transphosphatidylase"/>
</dbReference>
<evidence type="ECO:0000259" key="7">
    <source>
        <dbReference type="PROSITE" id="PS50035"/>
    </source>
</evidence>